<dbReference type="OrthoDB" id="36975at2"/>
<gene>
    <name evidence="1" type="ORF">HMPREF9473_00417</name>
</gene>
<evidence type="ECO:0008006" key="3">
    <source>
        <dbReference type="Google" id="ProtNLM"/>
    </source>
</evidence>
<dbReference type="Pfam" id="PF13483">
    <property type="entry name" value="Lactamase_B_3"/>
    <property type="match status" value="1"/>
</dbReference>
<dbReference type="Proteomes" id="UP000005384">
    <property type="component" value="Unassembled WGS sequence"/>
</dbReference>
<keyword evidence="2" id="KW-1185">Reference proteome</keyword>
<dbReference type="InterPro" id="IPR036866">
    <property type="entry name" value="RibonucZ/Hydroxyglut_hydro"/>
</dbReference>
<comment type="caution">
    <text evidence="1">The sequence shown here is derived from an EMBL/GenBank/DDBJ whole genome shotgun (WGS) entry which is preliminary data.</text>
</comment>
<dbReference type="HOGENOM" id="CLU_061731_0_0_9"/>
<proteinExistence type="predicted"/>
<accession>G5IA77</accession>
<evidence type="ECO:0000313" key="1">
    <source>
        <dbReference type="EMBL" id="EHI61966.1"/>
    </source>
</evidence>
<dbReference type="RefSeq" id="WP_006778399.1">
    <property type="nucleotide sequence ID" value="NZ_CP040506.1"/>
</dbReference>
<dbReference type="EMBL" id="ADLN01000001">
    <property type="protein sequence ID" value="EHI61966.1"/>
    <property type="molecule type" value="Genomic_DNA"/>
</dbReference>
<dbReference type="Gene3D" id="3.60.15.10">
    <property type="entry name" value="Ribonuclease Z/Hydroxyacylglutathione hydrolase-like"/>
    <property type="match status" value="1"/>
</dbReference>
<protein>
    <recommendedName>
        <fullName evidence="3">Metallo-beta-lactamase domain-containing protein</fullName>
    </recommendedName>
</protein>
<dbReference type="PANTHER" id="PTHR42967">
    <property type="entry name" value="METAL DEPENDENT HYDROLASE"/>
    <property type="match status" value="1"/>
</dbReference>
<evidence type="ECO:0000313" key="2">
    <source>
        <dbReference type="Proteomes" id="UP000005384"/>
    </source>
</evidence>
<dbReference type="SUPFAM" id="SSF56281">
    <property type="entry name" value="Metallo-hydrolase/oxidoreductase"/>
    <property type="match status" value="1"/>
</dbReference>
<name>G5IA77_9FIRM</name>
<dbReference type="AlphaFoldDB" id="G5IA77"/>
<dbReference type="PATRIC" id="fig|742737.3.peg.418"/>
<dbReference type="PANTHER" id="PTHR42967:SF1">
    <property type="entry name" value="MBL FOLD METALLO-HYDROLASE"/>
    <property type="match status" value="1"/>
</dbReference>
<sequence length="233" mass="26710">MKVTYIEHSSFLVELESCYLLFDYFQGEIPGMDAGKEVYVFVSHRHGDHFSPAIFGLADRYPKVQYVISDDIWQKRVPEELYGRIVFMGPGEEKKVGQVLVKTYRSTDEGVAFLVEVDGAGIYHAGDLNHWYWKGEAESWNRQMGEKYHKELDKIKGESVDVAFLPVDSRLEEYYCLGADEFMRTVGAGVVFPMHFWGDYGVGKRWKAEECAAGYRDKIIEITAQGEVFSPEL</sequence>
<reference evidence="1 2" key="1">
    <citation type="submission" date="2011-08" db="EMBL/GenBank/DDBJ databases">
        <title>The Genome Sequence of Clostridium hathewayi WAL-18680.</title>
        <authorList>
            <consortium name="The Broad Institute Genome Sequencing Platform"/>
            <person name="Earl A."/>
            <person name="Ward D."/>
            <person name="Feldgarden M."/>
            <person name="Gevers D."/>
            <person name="Finegold S.M."/>
            <person name="Summanen P.H."/>
            <person name="Molitoris D.R."/>
            <person name="Song M."/>
            <person name="Daigneault M."/>
            <person name="Allen-Vercoe E."/>
            <person name="Young S.K."/>
            <person name="Zeng Q."/>
            <person name="Gargeya S."/>
            <person name="Fitzgerald M."/>
            <person name="Haas B."/>
            <person name="Abouelleil A."/>
            <person name="Alvarado L."/>
            <person name="Arachchi H.M."/>
            <person name="Berlin A."/>
            <person name="Brown A."/>
            <person name="Chapman S.B."/>
            <person name="Chen Z."/>
            <person name="Dunbar C."/>
            <person name="Freedman E."/>
            <person name="Gearin G."/>
            <person name="Gellesch M."/>
            <person name="Goldberg J."/>
            <person name="Griggs A."/>
            <person name="Gujja S."/>
            <person name="Heiman D."/>
            <person name="Howarth C."/>
            <person name="Larson L."/>
            <person name="Lui A."/>
            <person name="MacDonald P.J.P."/>
            <person name="Montmayeur A."/>
            <person name="Murphy C."/>
            <person name="Neiman D."/>
            <person name="Pearson M."/>
            <person name="Priest M."/>
            <person name="Roberts A."/>
            <person name="Saif S."/>
            <person name="Shea T."/>
            <person name="Shenoy N."/>
            <person name="Sisk P."/>
            <person name="Stolte C."/>
            <person name="Sykes S."/>
            <person name="Wortman J."/>
            <person name="Nusbaum C."/>
            <person name="Birren B."/>
        </authorList>
    </citation>
    <scope>NUCLEOTIDE SEQUENCE [LARGE SCALE GENOMIC DNA]</scope>
    <source>
        <strain evidence="1 2">WAL-18680</strain>
    </source>
</reference>
<organism evidence="1 2">
    <name type="scientific">Hungatella hathewayi WAL-18680</name>
    <dbReference type="NCBI Taxonomy" id="742737"/>
    <lineage>
        <taxon>Bacteria</taxon>
        <taxon>Bacillati</taxon>
        <taxon>Bacillota</taxon>
        <taxon>Clostridia</taxon>
        <taxon>Lachnospirales</taxon>
        <taxon>Lachnospiraceae</taxon>
        <taxon>Hungatella</taxon>
    </lineage>
</organism>